<dbReference type="EMBL" id="LKCW01000201">
    <property type="protein sequence ID" value="KPM36506.1"/>
    <property type="molecule type" value="Genomic_DNA"/>
</dbReference>
<feature type="compositionally biased region" description="Basic and acidic residues" evidence="1">
    <location>
        <begin position="1"/>
        <end position="10"/>
    </location>
</feature>
<dbReference type="AlphaFoldDB" id="A0A0P7B4C4"/>
<accession>A0A0P7B4C4</accession>
<feature type="region of interest" description="Disordered" evidence="1">
    <location>
        <begin position="285"/>
        <end position="317"/>
    </location>
</feature>
<feature type="compositionally biased region" description="Basic and acidic residues" evidence="1">
    <location>
        <begin position="33"/>
        <end position="43"/>
    </location>
</feature>
<keyword evidence="3" id="KW-1185">Reference proteome</keyword>
<dbReference type="OrthoDB" id="5397183at2759"/>
<protein>
    <submittedName>
        <fullName evidence="2">Uncharacterized protein</fullName>
    </submittedName>
</protein>
<evidence type="ECO:0000256" key="1">
    <source>
        <dbReference type="SAM" id="MobiDB-lite"/>
    </source>
</evidence>
<dbReference type="Proteomes" id="UP000050424">
    <property type="component" value="Unassembled WGS sequence"/>
</dbReference>
<reference evidence="2 3" key="1">
    <citation type="submission" date="2015-09" db="EMBL/GenBank/DDBJ databases">
        <title>Draft genome of a European isolate of the apple canker pathogen Neonectria ditissima.</title>
        <authorList>
            <person name="Gomez-Cortecero A."/>
            <person name="Harrison R.J."/>
            <person name="Armitage A.D."/>
        </authorList>
    </citation>
    <scope>NUCLEOTIDE SEQUENCE [LARGE SCALE GENOMIC DNA]</scope>
    <source>
        <strain evidence="2 3">R09/05</strain>
    </source>
</reference>
<gene>
    <name evidence="2" type="ORF">AK830_g10058</name>
</gene>
<evidence type="ECO:0000313" key="3">
    <source>
        <dbReference type="Proteomes" id="UP000050424"/>
    </source>
</evidence>
<proteinExistence type="predicted"/>
<sequence length="389" mass="43207">MPNPHSERRQTGRPGPTDKIPSTGPRPLSTTILRERFSQEDLASKLTPPNSGIAKRARLDDSGTVGPSAHKRPCLEIQPLPASPPPPLHYLQAPTPFTCLSMTSDVMVEGHNYREHGSYPHVSGNPGPTVAPGTGRQNTPTPWQAANTPDLYDDPELEQILDHVGEYLSTGPSQGIVNHYDTEETSYLEDFDDQAVEELLEDCTWKADQIPPSSVVRACDRDSRSAEEFDPNLQHSPLCSSSSTTALIKDDILLNHETDWSQVHECAQMMPKANSPVGSLETRTLKSLDSKPKQSASPSPTLRSSATSKPNTPGPFPSQMFLKAHKTFFHIREMVDAKEELFKNQPEAVFELFARVVYSSRENFHHKQYFQFRSLLKECPPYLNGALLS</sequence>
<comment type="caution">
    <text evidence="2">The sequence shown here is derived from an EMBL/GenBank/DDBJ whole genome shotgun (WGS) entry which is preliminary data.</text>
</comment>
<evidence type="ECO:0000313" key="2">
    <source>
        <dbReference type="EMBL" id="KPM36506.1"/>
    </source>
</evidence>
<feature type="region of interest" description="Disordered" evidence="1">
    <location>
        <begin position="1"/>
        <end position="78"/>
    </location>
</feature>
<name>A0A0P7B4C4_9HYPO</name>
<feature type="region of interest" description="Disordered" evidence="1">
    <location>
        <begin position="114"/>
        <end position="147"/>
    </location>
</feature>
<feature type="compositionally biased region" description="Polar residues" evidence="1">
    <location>
        <begin position="135"/>
        <end position="147"/>
    </location>
</feature>
<organism evidence="2 3">
    <name type="scientific">Neonectria ditissima</name>
    <dbReference type="NCBI Taxonomy" id="78410"/>
    <lineage>
        <taxon>Eukaryota</taxon>
        <taxon>Fungi</taxon>
        <taxon>Dikarya</taxon>
        <taxon>Ascomycota</taxon>
        <taxon>Pezizomycotina</taxon>
        <taxon>Sordariomycetes</taxon>
        <taxon>Hypocreomycetidae</taxon>
        <taxon>Hypocreales</taxon>
        <taxon>Nectriaceae</taxon>
        <taxon>Neonectria</taxon>
    </lineage>
</organism>
<feature type="compositionally biased region" description="Polar residues" evidence="1">
    <location>
        <begin position="293"/>
        <end position="311"/>
    </location>
</feature>